<comment type="caution">
    <text evidence="1">The sequence shown here is derived from an EMBL/GenBank/DDBJ whole genome shotgun (WGS) entry which is preliminary data.</text>
</comment>
<gene>
    <name evidence="1" type="ORF">J2W55_000673</name>
</gene>
<keyword evidence="2" id="KW-1185">Reference proteome</keyword>
<dbReference type="Proteomes" id="UP001247620">
    <property type="component" value="Unassembled WGS sequence"/>
</dbReference>
<accession>A0ABU1T7R0</accession>
<sequence>MNSVAKELLDKEAIRLSEKLELFKSEVPVMFLISRHQEWRVKEIFESLVDESTKTNLCRNEMMRTLIHILILFSSS</sequence>
<name>A0ABU1T7R0_9SPHI</name>
<protein>
    <submittedName>
        <fullName evidence="1">Uncharacterized protein</fullName>
    </submittedName>
</protein>
<dbReference type="EMBL" id="JAVDUU010000001">
    <property type="protein sequence ID" value="MDR6940845.1"/>
    <property type="molecule type" value="Genomic_DNA"/>
</dbReference>
<evidence type="ECO:0000313" key="1">
    <source>
        <dbReference type="EMBL" id="MDR6940845.1"/>
    </source>
</evidence>
<organism evidence="1 2">
    <name type="scientific">Mucilaginibacter pocheonensis</name>
    <dbReference type="NCBI Taxonomy" id="398050"/>
    <lineage>
        <taxon>Bacteria</taxon>
        <taxon>Pseudomonadati</taxon>
        <taxon>Bacteroidota</taxon>
        <taxon>Sphingobacteriia</taxon>
        <taxon>Sphingobacteriales</taxon>
        <taxon>Sphingobacteriaceae</taxon>
        <taxon>Mucilaginibacter</taxon>
    </lineage>
</organism>
<proteinExistence type="predicted"/>
<reference evidence="1 2" key="1">
    <citation type="submission" date="2023-07" db="EMBL/GenBank/DDBJ databases">
        <title>Sorghum-associated microbial communities from plants grown in Nebraska, USA.</title>
        <authorList>
            <person name="Schachtman D."/>
        </authorList>
    </citation>
    <scope>NUCLEOTIDE SEQUENCE [LARGE SCALE GENOMIC DNA]</scope>
    <source>
        <strain evidence="1 2">3262</strain>
    </source>
</reference>
<evidence type="ECO:0000313" key="2">
    <source>
        <dbReference type="Proteomes" id="UP001247620"/>
    </source>
</evidence>